<dbReference type="InterPro" id="IPR036779">
    <property type="entry name" value="LysM_dom_sf"/>
</dbReference>
<evidence type="ECO:0000313" key="3">
    <source>
        <dbReference type="Proteomes" id="UP000075462"/>
    </source>
</evidence>
<dbReference type="Pfam" id="PF01476">
    <property type="entry name" value="LysM"/>
    <property type="match status" value="1"/>
</dbReference>
<reference evidence="2 3" key="1">
    <citation type="submission" date="2015-06" db="EMBL/GenBank/DDBJ databases">
        <title>Improved classification and identification of acetic acid bacteria using matrix-assisted laser desorption/ionization time-of-flight mass spectrometry; Gluconobacter nephelii and Gluconobacter uchimurae are later heterotypic synonyms of Gluconobacter japonicus and Gluconobacter oxydans, respectively.</title>
        <authorList>
            <person name="Li L."/>
            <person name="Cleenwerck I."/>
            <person name="De Vuyst L."/>
            <person name="Vandamme P."/>
        </authorList>
    </citation>
    <scope>NUCLEOTIDE SEQUENCE [LARGE SCALE GENOMIC DNA]</scope>
    <source>
        <strain evidence="2 3">LMG 1545</strain>
    </source>
</reference>
<evidence type="ECO:0000259" key="1">
    <source>
        <dbReference type="PROSITE" id="PS51782"/>
    </source>
</evidence>
<protein>
    <submittedName>
        <fullName evidence="2">Peptigoglycan-binding protein LysM</fullName>
    </submittedName>
</protein>
<dbReference type="CDD" id="cd00118">
    <property type="entry name" value="LysM"/>
    <property type="match status" value="1"/>
</dbReference>
<gene>
    <name evidence="2" type="ORF">AD954_09535</name>
</gene>
<dbReference type="SMART" id="SM00257">
    <property type="entry name" value="LysM"/>
    <property type="match status" value="1"/>
</dbReference>
<dbReference type="InterPro" id="IPR018392">
    <property type="entry name" value="LysM"/>
</dbReference>
<name>A0A149V9T7_9PROT</name>
<dbReference type="Proteomes" id="UP000075462">
    <property type="component" value="Unassembled WGS sequence"/>
</dbReference>
<dbReference type="EMBL" id="LIAA01000038">
    <property type="protein sequence ID" value="KXV77021.1"/>
    <property type="molecule type" value="Genomic_DNA"/>
</dbReference>
<sequence length="467" mass="52385">MGRNALCSSCPVNSRGLGHMKRLIFCFDGTWNKLNEATPTNVVLTAASIQRTTEDRVSQIIHYDEGVGTGNVEHLSGGMFGVGLVEHVRNAYRFLIFNYDPGDEIFVFGFSRGAFSARSFIGFIRHVGPLRRLHAGRIDEALELYRHRLDEKDGAEDDLRQFRADFSSDVCIGKSDDAWRCENIPNYTTGSAPIMSIRYLGVWDTVSALGVPECLPFSMELNREHRFHDATLDDFVENARHAVAIDERRTLFPSVPLGTVSELNRVRGYTDEDVKAPYQERWFPGVHGSVGGGGDIRGLSDEALAWVLKGAKIAGLHLDTERGTRIDGFHPDWKAPLVNVKHPELSATQLLHHDRAGPERVWQMSTSAIRRWQAPETELPDSQKYRPKTLARVEEELAALPVWKFVPPVDLIETVTVKRGDTLSALALKFYGDATKYPIIYDANRDVLDDPDDLFDGQMIRIPDPPT</sequence>
<dbReference type="PANTHER" id="PTHR33840">
    <property type="match status" value="1"/>
</dbReference>
<organism evidence="2 3">
    <name type="scientific">Acetobacter cerevisiae</name>
    <dbReference type="NCBI Taxonomy" id="178900"/>
    <lineage>
        <taxon>Bacteria</taxon>
        <taxon>Pseudomonadati</taxon>
        <taxon>Pseudomonadota</taxon>
        <taxon>Alphaproteobacteria</taxon>
        <taxon>Acetobacterales</taxon>
        <taxon>Acetobacteraceae</taxon>
        <taxon>Acetobacter</taxon>
    </lineage>
</organism>
<evidence type="ECO:0000313" key="2">
    <source>
        <dbReference type="EMBL" id="KXV77021.1"/>
    </source>
</evidence>
<dbReference type="Gene3D" id="3.10.350.10">
    <property type="entry name" value="LysM domain"/>
    <property type="match status" value="1"/>
</dbReference>
<dbReference type="PATRIC" id="fig|178900.7.peg.1727"/>
<dbReference type="AlphaFoldDB" id="A0A149V9T7"/>
<comment type="caution">
    <text evidence="2">The sequence shown here is derived from an EMBL/GenBank/DDBJ whole genome shotgun (WGS) entry which is preliminary data.</text>
</comment>
<dbReference type="PANTHER" id="PTHR33840:SF1">
    <property type="entry name" value="TLE1 PHOSPHOLIPASE DOMAIN-CONTAINING PROTEIN"/>
    <property type="match status" value="1"/>
</dbReference>
<accession>A0A149V9T7</accession>
<proteinExistence type="predicted"/>
<feature type="domain" description="LysM" evidence="1">
    <location>
        <begin position="413"/>
        <end position="462"/>
    </location>
</feature>
<dbReference type="Pfam" id="PF09994">
    <property type="entry name" value="T6SS_Tle1-like_cat"/>
    <property type="match status" value="1"/>
</dbReference>
<dbReference type="PROSITE" id="PS51782">
    <property type="entry name" value="LYSM"/>
    <property type="match status" value="1"/>
</dbReference>
<dbReference type="InterPro" id="IPR018712">
    <property type="entry name" value="Tle1-like_cat"/>
</dbReference>